<name>X0SZT8_9ZZZZ</name>
<dbReference type="GO" id="GO:0000819">
    <property type="term" value="P:sister chromatid segregation"/>
    <property type="evidence" value="ECO:0007669"/>
    <property type="project" value="TreeGrafter"/>
</dbReference>
<gene>
    <name evidence="7" type="ORF">S01H1_26933</name>
</gene>
<dbReference type="PANTHER" id="PTHR10169:SF38">
    <property type="entry name" value="DNA TOPOISOMERASE 2"/>
    <property type="match status" value="1"/>
</dbReference>
<protein>
    <recommendedName>
        <fullName evidence="3">DNA topoisomerase (ATP-hydrolyzing)</fullName>
        <ecNumber evidence="3">5.6.2.2</ecNumber>
    </recommendedName>
</protein>
<evidence type="ECO:0000256" key="4">
    <source>
        <dbReference type="ARBA" id="ARBA00023029"/>
    </source>
</evidence>
<dbReference type="SUPFAM" id="SSF55874">
    <property type="entry name" value="ATPase domain of HSP90 chaperone/DNA topoisomerase II/histidine kinase"/>
    <property type="match status" value="1"/>
</dbReference>
<feature type="non-terminal residue" evidence="7">
    <location>
        <position position="206"/>
    </location>
</feature>
<dbReference type="GO" id="GO:0000712">
    <property type="term" value="P:resolution of meiotic recombination intermediates"/>
    <property type="evidence" value="ECO:0007669"/>
    <property type="project" value="TreeGrafter"/>
</dbReference>
<dbReference type="EMBL" id="BARS01016364">
    <property type="protein sequence ID" value="GAF86728.1"/>
    <property type="molecule type" value="Genomic_DNA"/>
</dbReference>
<accession>X0SZT8</accession>
<organism evidence="7">
    <name type="scientific">marine sediment metagenome</name>
    <dbReference type="NCBI Taxonomy" id="412755"/>
    <lineage>
        <taxon>unclassified sequences</taxon>
        <taxon>metagenomes</taxon>
        <taxon>ecological metagenomes</taxon>
    </lineage>
</organism>
<comment type="cofactor">
    <cofactor evidence="2">
        <name>Mg(2+)</name>
        <dbReference type="ChEBI" id="CHEBI:18420"/>
    </cofactor>
</comment>
<proteinExistence type="predicted"/>
<dbReference type="AlphaFoldDB" id="X0SZT8"/>
<dbReference type="InterPro" id="IPR050634">
    <property type="entry name" value="DNA_Topoisomerase_II"/>
</dbReference>
<keyword evidence="4" id="KW-0799">Topoisomerase</keyword>
<evidence type="ECO:0000256" key="2">
    <source>
        <dbReference type="ARBA" id="ARBA00001946"/>
    </source>
</evidence>
<evidence type="ECO:0000256" key="1">
    <source>
        <dbReference type="ARBA" id="ARBA00000185"/>
    </source>
</evidence>
<evidence type="ECO:0000313" key="7">
    <source>
        <dbReference type="EMBL" id="GAF86728.1"/>
    </source>
</evidence>
<dbReference type="EC" id="5.6.2.2" evidence="3"/>
<reference evidence="7" key="1">
    <citation type="journal article" date="2014" name="Front. Microbiol.">
        <title>High frequency of phylogenetically diverse reductive dehalogenase-homologous genes in deep subseafloor sedimentary metagenomes.</title>
        <authorList>
            <person name="Kawai M."/>
            <person name="Futagami T."/>
            <person name="Toyoda A."/>
            <person name="Takaki Y."/>
            <person name="Nishi S."/>
            <person name="Hori S."/>
            <person name="Arai W."/>
            <person name="Tsubouchi T."/>
            <person name="Morono Y."/>
            <person name="Uchiyama I."/>
            <person name="Ito T."/>
            <person name="Fujiyama A."/>
            <person name="Inagaki F."/>
            <person name="Takami H."/>
        </authorList>
    </citation>
    <scope>NUCLEOTIDE SEQUENCE</scope>
    <source>
        <strain evidence="7">Expedition CK06-06</strain>
    </source>
</reference>
<dbReference type="GO" id="GO:0003918">
    <property type="term" value="F:DNA topoisomerase type II (double strand cut, ATP-hydrolyzing) activity"/>
    <property type="evidence" value="ECO:0007669"/>
    <property type="project" value="UniProtKB-EC"/>
</dbReference>
<keyword evidence="5" id="KW-0238">DNA-binding</keyword>
<dbReference type="PANTHER" id="PTHR10169">
    <property type="entry name" value="DNA TOPOISOMERASE/GYRASE"/>
    <property type="match status" value="1"/>
</dbReference>
<evidence type="ECO:0000256" key="6">
    <source>
        <dbReference type="ARBA" id="ARBA00023235"/>
    </source>
</evidence>
<comment type="caution">
    <text evidence="7">The sequence shown here is derived from an EMBL/GenBank/DDBJ whole genome shotgun (WGS) entry which is preliminary data.</text>
</comment>
<evidence type="ECO:0000256" key="3">
    <source>
        <dbReference type="ARBA" id="ARBA00012895"/>
    </source>
</evidence>
<keyword evidence="6" id="KW-0413">Isomerase</keyword>
<dbReference type="Gene3D" id="3.30.565.10">
    <property type="entry name" value="Histidine kinase-like ATPase, C-terminal domain"/>
    <property type="match status" value="1"/>
</dbReference>
<dbReference type="GO" id="GO:0003677">
    <property type="term" value="F:DNA binding"/>
    <property type="evidence" value="ECO:0007669"/>
    <property type="project" value="UniProtKB-KW"/>
</dbReference>
<dbReference type="InterPro" id="IPR036890">
    <property type="entry name" value="HATPase_C_sf"/>
</dbReference>
<sequence length="206" mass="23529">MTSSKEDLAKQYQLKKQRQHILDAPDTYIGGIEADDVIDWTMDGDTMKKKSFQFIPGLYKCFDEGIVNCRDHLIRMEGKIKRGNKTALPVTIIDINVNKETGAITMLNDGDGIDIAKHPEHKMYIPEMIFGHLMTSTNYDKKEKKIVGGKNGFGFKLVLIFSKKGRIETVDHRRKLKYVQEFTDNLSVIKKPKITKCTAKPYTKVT</sequence>
<evidence type="ECO:0000256" key="5">
    <source>
        <dbReference type="ARBA" id="ARBA00023125"/>
    </source>
</evidence>
<dbReference type="GO" id="GO:0005634">
    <property type="term" value="C:nucleus"/>
    <property type="evidence" value="ECO:0007669"/>
    <property type="project" value="TreeGrafter"/>
</dbReference>
<comment type="catalytic activity">
    <reaction evidence="1">
        <text>ATP-dependent breakage, passage and rejoining of double-stranded DNA.</text>
        <dbReference type="EC" id="5.6.2.2"/>
    </reaction>
</comment>